<protein>
    <recommendedName>
        <fullName evidence="2">SnoaL-like domain-containing protein</fullName>
    </recommendedName>
</protein>
<sequence length="180" mass="20783">MLTFLIFFWRNFKMKRFLFTGMVFIISLVISNNALATDMDVYANILKKLDGIACTQPEKLPDFYGKDLVILVDDKRALLENRVKDYRQMMADFRGLKCQVQRQVLSGHAGNKVGYILVDEIISITSKSVDNDERQHSVCNYSFIKEGSSWKITLEHCSSLPDYSINPGDDALYYFHNPIY</sequence>
<dbReference type="AlphaFoldDB" id="A0A381RED2"/>
<evidence type="ECO:0000313" key="1">
    <source>
        <dbReference type="EMBL" id="SUZ89554.1"/>
    </source>
</evidence>
<evidence type="ECO:0008006" key="2">
    <source>
        <dbReference type="Google" id="ProtNLM"/>
    </source>
</evidence>
<gene>
    <name evidence="1" type="ORF">METZ01_LOCUS42408</name>
</gene>
<proteinExistence type="predicted"/>
<accession>A0A381RED2</accession>
<reference evidence="1" key="1">
    <citation type="submission" date="2018-05" db="EMBL/GenBank/DDBJ databases">
        <authorList>
            <person name="Lanie J.A."/>
            <person name="Ng W.-L."/>
            <person name="Kazmierczak K.M."/>
            <person name="Andrzejewski T.M."/>
            <person name="Davidsen T.M."/>
            <person name="Wayne K.J."/>
            <person name="Tettelin H."/>
            <person name="Glass J.I."/>
            <person name="Rusch D."/>
            <person name="Podicherti R."/>
            <person name="Tsui H.-C.T."/>
            <person name="Winkler M.E."/>
        </authorList>
    </citation>
    <scope>NUCLEOTIDE SEQUENCE</scope>
</reference>
<dbReference type="EMBL" id="UINC01001822">
    <property type="protein sequence ID" value="SUZ89554.1"/>
    <property type="molecule type" value="Genomic_DNA"/>
</dbReference>
<name>A0A381RED2_9ZZZZ</name>
<organism evidence="1">
    <name type="scientific">marine metagenome</name>
    <dbReference type="NCBI Taxonomy" id="408172"/>
    <lineage>
        <taxon>unclassified sequences</taxon>
        <taxon>metagenomes</taxon>
        <taxon>ecological metagenomes</taxon>
    </lineage>
</organism>